<evidence type="ECO:0000313" key="22">
    <source>
        <dbReference type="Ensembl" id="ENSSPAP00000018328.1"/>
    </source>
</evidence>
<feature type="region of interest" description="Disordered" evidence="19">
    <location>
        <begin position="676"/>
        <end position="709"/>
    </location>
</feature>
<keyword evidence="8" id="KW-0677">Repeat</keyword>
<dbReference type="InterPro" id="IPR036116">
    <property type="entry name" value="FN3_sf"/>
</dbReference>
<evidence type="ECO:0000256" key="7">
    <source>
        <dbReference type="ARBA" id="ARBA00022729"/>
    </source>
</evidence>
<dbReference type="FunFam" id="3.30.200.20:FF:000001">
    <property type="entry name" value="Ephrin type-A receptor 5"/>
    <property type="match status" value="1"/>
</dbReference>
<dbReference type="PROSITE" id="PS50853">
    <property type="entry name" value="FN3"/>
    <property type="match status" value="2"/>
</dbReference>
<dbReference type="GO" id="GO:0005524">
    <property type="term" value="F:ATP binding"/>
    <property type="evidence" value="ECO:0007669"/>
    <property type="project" value="UniProtKB-UniRule"/>
</dbReference>
<evidence type="ECO:0000256" key="2">
    <source>
        <dbReference type="ARBA" id="ARBA00011902"/>
    </source>
</evidence>
<dbReference type="PROSITE" id="PS50011">
    <property type="entry name" value="PROTEIN_KINASE_DOM"/>
    <property type="match status" value="1"/>
</dbReference>
<dbReference type="PANTHER" id="PTHR46877">
    <property type="entry name" value="EPH RECEPTOR A5"/>
    <property type="match status" value="1"/>
</dbReference>
<feature type="domain" description="Fibronectin type-III" evidence="21">
    <location>
        <begin position="55"/>
        <end position="173"/>
    </location>
</feature>
<keyword evidence="3" id="KW-1003">Cell membrane</keyword>
<dbReference type="FunFam" id="2.60.40.10:FF:000041">
    <property type="entry name" value="ephrin type-A receptor 3"/>
    <property type="match status" value="1"/>
</dbReference>
<dbReference type="SMART" id="SM00060">
    <property type="entry name" value="FN3"/>
    <property type="match status" value="2"/>
</dbReference>
<protein>
    <recommendedName>
        <fullName evidence="2">receptor protein-tyrosine kinase</fullName>
        <ecNumber evidence="2">2.7.10.1</ecNumber>
    </recommendedName>
</protein>
<dbReference type="InterPro" id="IPR000719">
    <property type="entry name" value="Prot_kinase_dom"/>
</dbReference>
<feature type="domain" description="Fibronectin type-III" evidence="21">
    <location>
        <begin position="174"/>
        <end position="273"/>
    </location>
</feature>
<name>A0A3B5AA84_9TELE</name>
<organism evidence="22">
    <name type="scientific">Stegastes partitus</name>
    <name type="common">bicolor damselfish</name>
    <dbReference type="NCBI Taxonomy" id="144197"/>
    <lineage>
        <taxon>Eukaryota</taxon>
        <taxon>Metazoa</taxon>
        <taxon>Chordata</taxon>
        <taxon>Craniata</taxon>
        <taxon>Vertebrata</taxon>
        <taxon>Euteleostomi</taxon>
        <taxon>Actinopterygii</taxon>
        <taxon>Neopterygii</taxon>
        <taxon>Teleostei</taxon>
        <taxon>Neoteleostei</taxon>
        <taxon>Acanthomorphata</taxon>
        <taxon>Ovalentaria</taxon>
        <taxon>Pomacentridae</taxon>
        <taxon>Stegastes</taxon>
    </lineage>
</organism>
<dbReference type="PROSITE" id="PS00109">
    <property type="entry name" value="PROTEIN_KINASE_TYR"/>
    <property type="match status" value="1"/>
</dbReference>
<dbReference type="STRING" id="144197.ENSSPAP00000018328"/>
<keyword evidence="12" id="KW-1133">Transmembrane helix</keyword>
<dbReference type="SUPFAM" id="SSF49265">
    <property type="entry name" value="Fibronectin type III"/>
    <property type="match status" value="1"/>
</dbReference>
<feature type="domain" description="Protein kinase" evidence="20">
    <location>
        <begin position="350"/>
        <end position="594"/>
    </location>
</feature>
<keyword evidence="4" id="KW-0597">Phosphoprotein</keyword>
<sequence>RPALAGFYKSTLGNMECSKCPPHSFSHHEGSLHCGCEKNYFRAEGDPASMACTRPPSAPRNVISSINETSVILDWSWPEDAGGRRDITFTVLCKRCRGVAANGSNSGTQRCEPCRSNVRFLPRAAGLHNTTVTVGDLLAHTNYTFEIEALNGVSSFAPKMRQYAAVTITTNQAAPSPVTVIRKEKTSRNSVSLSWQEPERPNGIILDYEIKYYEKVGAECVPLSLSGPRLPLSKAATCILRGVLVLPESKMRRPSPLSAYKGEEIYYFQTYPAWLCLPRLVAFIVQPSVDIHHPRILRRLRIAHSEDVGPLGRRQGVRLPGIRTYVDPHTYEDPSQAVHEFAKELDASCIAIDKVVGAGEFGEVCSGRLKLPSKKEICVAIKTLKGGYTDKQRRDFLAEASIMGQFDHPNIIRLEGVVTRSKPVMIVTEYMENGSLDSFLRKHDAQFTGIQLVGMLRGIASGMKYLSDMGYVHRDLAARNILVNSNLVCKVSDFGLSRGGKIPIRWTAPEAIAYRKFTSASDAWSYGIVLWEVMSYGERPYWEMSNQDVNEGYRLPPPMDCPATLYQLMLDCWQKERNNRPKFEQIVSILDKLIRNPGSLKITANTTPRGLLKTPSPPSHRCFLSFFFLLYFPLHYTSVSSPIILSLELLRDVAENVATKETKKMIREAKQGHLQFTSQWRRQSGGGGGRGDQRGERRKEVQERRREDQ</sequence>
<keyword evidence="13" id="KW-0472">Membrane</keyword>
<keyword evidence="5" id="KW-0808">Transferase</keyword>
<dbReference type="InterPro" id="IPR011009">
    <property type="entry name" value="Kinase-like_dom_sf"/>
</dbReference>
<dbReference type="InterPro" id="IPR013783">
    <property type="entry name" value="Ig-like_fold"/>
</dbReference>
<dbReference type="Pfam" id="PF00041">
    <property type="entry name" value="fn3"/>
    <property type="match status" value="1"/>
</dbReference>
<dbReference type="PROSITE" id="PS00107">
    <property type="entry name" value="PROTEIN_KINASE_ATP"/>
    <property type="match status" value="1"/>
</dbReference>
<dbReference type="Gene3D" id="3.30.200.20">
    <property type="entry name" value="Phosphorylase Kinase, domain 1"/>
    <property type="match status" value="1"/>
</dbReference>
<evidence type="ECO:0000256" key="4">
    <source>
        <dbReference type="ARBA" id="ARBA00022553"/>
    </source>
</evidence>
<evidence type="ECO:0000256" key="18">
    <source>
        <dbReference type="PROSITE-ProRule" id="PRU10141"/>
    </source>
</evidence>
<evidence type="ECO:0000256" key="6">
    <source>
        <dbReference type="ARBA" id="ARBA00022692"/>
    </source>
</evidence>
<dbReference type="AlphaFoldDB" id="A0A3B5AA84"/>
<evidence type="ECO:0000256" key="15">
    <source>
        <dbReference type="ARBA" id="ARBA00023170"/>
    </source>
</evidence>
<evidence type="ECO:0000256" key="9">
    <source>
        <dbReference type="ARBA" id="ARBA00022741"/>
    </source>
</evidence>
<dbReference type="InterPro" id="IPR017441">
    <property type="entry name" value="Protein_kinase_ATP_BS"/>
</dbReference>
<dbReference type="InterPro" id="IPR003961">
    <property type="entry name" value="FN3_dom"/>
</dbReference>
<dbReference type="InterPro" id="IPR020635">
    <property type="entry name" value="Tyr_kinase_cat_dom"/>
</dbReference>
<dbReference type="InterPro" id="IPR001245">
    <property type="entry name" value="Ser-Thr/Tyr_kinase_cat_dom"/>
</dbReference>
<evidence type="ECO:0000256" key="19">
    <source>
        <dbReference type="SAM" id="MobiDB-lite"/>
    </source>
</evidence>
<dbReference type="Gene3D" id="1.10.510.10">
    <property type="entry name" value="Transferase(Phosphotransferase) domain 1"/>
    <property type="match status" value="1"/>
</dbReference>
<proteinExistence type="predicted"/>
<evidence type="ECO:0000256" key="13">
    <source>
        <dbReference type="ARBA" id="ARBA00023136"/>
    </source>
</evidence>
<dbReference type="FunFam" id="1.10.510.10:FF:000268">
    <property type="entry name" value="Receptor protein-tyrosine kinase"/>
    <property type="match status" value="1"/>
</dbReference>
<feature type="compositionally biased region" description="Basic and acidic residues" evidence="19">
    <location>
        <begin position="691"/>
        <end position="709"/>
    </location>
</feature>
<dbReference type="Gene3D" id="2.10.50.10">
    <property type="entry name" value="Tumor Necrosis Factor Receptor, subunit A, domain 2"/>
    <property type="match status" value="1"/>
</dbReference>
<dbReference type="EC" id="2.7.10.1" evidence="2"/>
<feature type="binding site" evidence="18">
    <location>
        <position position="382"/>
    </location>
    <ligand>
        <name>ATP</name>
        <dbReference type="ChEBI" id="CHEBI:30616"/>
    </ligand>
</feature>
<keyword evidence="14" id="KW-0829">Tyrosine-protein kinase</keyword>
<dbReference type="GO" id="GO:0005886">
    <property type="term" value="C:plasma membrane"/>
    <property type="evidence" value="ECO:0007669"/>
    <property type="project" value="UniProtKB-SubCell"/>
</dbReference>
<comment type="subcellular location">
    <subcellularLocation>
        <location evidence="1">Cell membrane</location>
        <topology evidence="1">Single-pass type I membrane protein</topology>
    </subcellularLocation>
</comment>
<accession>A0A3B5AA84</accession>
<dbReference type="Ensembl" id="ENSSPAT00000018606.1">
    <property type="protein sequence ID" value="ENSSPAP00000018328.1"/>
    <property type="gene ID" value="ENSSPAG00000013788.1"/>
</dbReference>
<dbReference type="Gene3D" id="2.60.40.10">
    <property type="entry name" value="Immunoglobulins"/>
    <property type="match status" value="2"/>
</dbReference>
<evidence type="ECO:0000256" key="1">
    <source>
        <dbReference type="ARBA" id="ARBA00004251"/>
    </source>
</evidence>
<dbReference type="Pfam" id="PF14575">
    <property type="entry name" value="EphA2_TM"/>
    <property type="match status" value="1"/>
</dbReference>
<dbReference type="PRINTS" id="PR00109">
    <property type="entry name" value="TYRKINASE"/>
</dbReference>
<keyword evidence="9 18" id="KW-0547">Nucleotide-binding</keyword>
<dbReference type="CDD" id="cd00063">
    <property type="entry name" value="FN3"/>
    <property type="match status" value="2"/>
</dbReference>
<keyword evidence="11 18" id="KW-0067">ATP-binding</keyword>
<evidence type="ECO:0000256" key="14">
    <source>
        <dbReference type="ARBA" id="ARBA00023137"/>
    </source>
</evidence>
<evidence type="ECO:0000259" key="21">
    <source>
        <dbReference type="PROSITE" id="PS50853"/>
    </source>
</evidence>
<dbReference type="GO" id="GO:0030425">
    <property type="term" value="C:dendrite"/>
    <property type="evidence" value="ECO:0007669"/>
    <property type="project" value="TreeGrafter"/>
</dbReference>
<evidence type="ECO:0000256" key="16">
    <source>
        <dbReference type="ARBA" id="ARBA00023180"/>
    </source>
</evidence>
<dbReference type="Pfam" id="PF07714">
    <property type="entry name" value="PK_Tyr_Ser-Thr"/>
    <property type="match status" value="1"/>
</dbReference>
<keyword evidence="16" id="KW-0325">Glycoprotein</keyword>
<dbReference type="SMART" id="SM00219">
    <property type="entry name" value="TyrKc"/>
    <property type="match status" value="1"/>
</dbReference>
<reference evidence="22" key="1">
    <citation type="submission" date="2023-09" db="UniProtKB">
        <authorList>
            <consortium name="Ensembl"/>
        </authorList>
    </citation>
    <scope>IDENTIFICATION</scope>
</reference>
<dbReference type="GO" id="GO:0005005">
    <property type="term" value="F:transmembrane-ephrin receptor activity"/>
    <property type="evidence" value="ECO:0007669"/>
    <property type="project" value="TreeGrafter"/>
</dbReference>
<dbReference type="GO" id="GO:0007411">
    <property type="term" value="P:axon guidance"/>
    <property type="evidence" value="ECO:0007669"/>
    <property type="project" value="TreeGrafter"/>
</dbReference>
<evidence type="ECO:0000256" key="11">
    <source>
        <dbReference type="ARBA" id="ARBA00022840"/>
    </source>
</evidence>
<comment type="catalytic activity">
    <reaction evidence="17">
        <text>L-tyrosyl-[protein] + ATP = O-phospho-L-tyrosyl-[protein] + ADP + H(+)</text>
        <dbReference type="Rhea" id="RHEA:10596"/>
        <dbReference type="Rhea" id="RHEA-COMP:10136"/>
        <dbReference type="Rhea" id="RHEA-COMP:20101"/>
        <dbReference type="ChEBI" id="CHEBI:15378"/>
        <dbReference type="ChEBI" id="CHEBI:30616"/>
        <dbReference type="ChEBI" id="CHEBI:46858"/>
        <dbReference type="ChEBI" id="CHEBI:61978"/>
        <dbReference type="ChEBI" id="CHEBI:456216"/>
        <dbReference type="EC" id="2.7.10.1"/>
    </reaction>
</comment>
<dbReference type="PANTHER" id="PTHR46877:SF12">
    <property type="entry name" value="EPHRIN TYPE-A RECEPTOR 3"/>
    <property type="match status" value="1"/>
</dbReference>
<evidence type="ECO:0000256" key="17">
    <source>
        <dbReference type="ARBA" id="ARBA00051243"/>
    </source>
</evidence>
<evidence type="ECO:0000256" key="8">
    <source>
        <dbReference type="ARBA" id="ARBA00022737"/>
    </source>
</evidence>
<dbReference type="InterPro" id="IPR027936">
    <property type="entry name" value="Eph_TM"/>
</dbReference>
<dbReference type="SUPFAM" id="SSF56112">
    <property type="entry name" value="Protein kinase-like (PK-like)"/>
    <property type="match status" value="1"/>
</dbReference>
<gene>
    <name evidence="22" type="primary">EPHA3</name>
</gene>
<keyword evidence="15" id="KW-0675">Receptor</keyword>
<dbReference type="InterPro" id="IPR008266">
    <property type="entry name" value="Tyr_kinase_AS"/>
</dbReference>
<evidence type="ECO:0000259" key="20">
    <source>
        <dbReference type="PROSITE" id="PS50011"/>
    </source>
</evidence>
<keyword evidence="7" id="KW-0732">Signal</keyword>
<evidence type="ECO:0000256" key="12">
    <source>
        <dbReference type="ARBA" id="ARBA00022989"/>
    </source>
</evidence>
<evidence type="ECO:0000256" key="3">
    <source>
        <dbReference type="ARBA" id="ARBA00022475"/>
    </source>
</evidence>
<dbReference type="GeneTree" id="ENSGT00940000157088"/>
<dbReference type="FunFam" id="2.10.50.10:FF:000001">
    <property type="entry name" value="Ephrin type-A receptor 5"/>
    <property type="match status" value="1"/>
</dbReference>
<keyword evidence="10" id="KW-0418">Kinase</keyword>
<dbReference type="InterPro" id="IPR050449">
    <property type="entry name" value="Ephrin_rcpt_TKs"/>
</dbReference>
<keyword evidence="6" id="KW-0812">Transmembrane</keyword>
<evidence type="ECO:0000256" key="5">
    <source>
        <dbReference type="ARBA" id="ARBA00022679"/>
    </source>
</evidence>
<evidence type="ECO:0000256" key="10">
    <source>
        <dbReference type="ARBA" id="ARBA00022777"/>
    </source>
</evidence>